<dbReference type="GO" id="GO:0044718">
    <property type="term" value="P:siderophore transmembrane transport"/>
    <property type="evidence" value="ECO:0007669"/>
    <property type="project" value="TreeGrafter"/>
</dbReference>
<dbReference type="Gene3D" id="2.170.130.10">
    <property type="entry name" value="TonB-dependent receptor, plug domain"/>
    <property type="match status" value="1"/>
</dbReference>
<dbReference type="GO" id="GO:0009279">
    <property type="term" value="C:cell outer membrane"/>
    <property type="evidence" value="ECO:0007669"/>
    <property type="project" value="UniProtKB-SubCell"/>
</dbReference>
<evidence type="ECO:0000256" key="6">
    <source>
        <dbReference type="ARBA" id="ARBA00023136"/>
    </source>
</evidence>
<dbReference type="AlphaFoldDB" id="A0A512B3F0"/>
<dbReference type="RefSeq" id="WP_146902600.1">
    <property type="nucleotide sequence ID" value="NZ_BJYS01000037.1"/>
</dbReference>
<dbReference type="PROSITE" id="PS52016">
    <property type="entry name" value="TONB_DEPENDENT_REC_3"/>
    <property type="match status" value="1"/>
</dbReference>
<proteinExistence type="inferred from homology"/>
<evidence type="ECO:0000256" key="8">
    <source>
        <dbReference type="PROSITE-ProRule" id="PRU01360"/>
    </source>
</evidence>
<dbReference type="SUPFAM" id="SSF56935">
    <property type="entry name" value="Porins"/>
    <property type="match status" value="1"/>
</dbReference>
<dbReference type="PANTHER" id="PTHR30069">
    <property type="entry name" value="TONB-DEPENDENT OUTER MEMBRANE RECEPTOR"/>
    <property type="match status" value="1"/>
</dbReference>
<keyword evidence="12" id="KW-0675">Receptor</keyword>
<dbReference type="InterPro" id="IPR036942">
    <property type="entry name" value="Beta-barrel_TonB_sf"/>
</dbReference>
<sequence>MIKNTTLFFLLFLFVQTAWAQSASITGTVLDKGENQPIGFATVTLLEPGSNKILSGAIADEKGKFLLEKLAGGSYLLQVHFMGYETARLENIALTKDQQLNIGNILLGASARLLQEIQVTGQKATVYHQIDKQVYSAGQFQAATGGTGIDVLKNMPSVAVNAQGEISLRGSTGFTVYLNGKPVQSDAAQILSQIPANAIDNIEIITSPSAKYDPDGKAGIINITTKTGTNNGFGILANVQVGLPSVQDYNNAESPKRYGADATVNFRQNKWDISLGGSYLRSDLAGRRVGDVNTTIGNRFTSFPSVGERSTDKYNHSVRGVITYAINKNNSINAGIYNGTRTEYRLADIFYTNTTTNQTTGQIIGRSNYFNSNLVSRHGTFTIANLDFNHTFANKSTLTASGLFENDNLSGFTRNRNLKNAETADTLQYTETTTDRPLRGYRFKLDYAATVGLGKLEAGYQFRYHEDDGNFLYREKNLGSTHFTLYPENSGLVSLNNQIHSFYTQYSGKLAKLAYSGGLRYEYAARDLTIREEPTLELNLSNLFPSANALYTFNDNWKAKAGYSRRVQRTSNFALNPLPEREHSETLEQGDPNLLPEFIDLAEMGVIKNFKAGSVFFTFYHQSINNTINRVNRVYADTIISRIFTNAGRARQVGLETGLDIKPTAWWKLYFGGNVYNYSIKGSLFNNAVAVNNSSLVYSLNTNSTFSLSPTLNLQWSLNYLSERATAQGEDSRFFSPNLSLKKSFMNGKLNATLQWQNMDLGLLKSNEQRITTRGRDFYTTTNYIYEVDVFLVNLSFNLNQLSKKTKFTESEFGEKEF</sequence>
<name>A0A512B3F0_9BACT</name>
<evidence type="ECO:0000256" key="1">
    <source>
        <dbReference type="ARBA" id="ARBA00004571"/>
    </source>
</evidence>
<feature type="domain" description="Outer membrane protein beta-barrel" evidence="11">
    <location>
        <begin position="390"/>
        <end position="797"/>
    </location>
</feature>
<evidence type="ECO:0000256" key="5">
    <source>
        <dbReference type="ARBA" id="ARBA00022729"/>
    </source>
</evidence>
<comment type="caution">
    <text evidence="12">The sequence shown here is derived from an EMBL/GenBank/DDBJ whole genome shotgun (WGS) entry which is preliminary data.</text>
</comment>
<dbReference type="InterPro" id="IPR008969">
    <property type="entry name" value="CarboxyPept-like_regulatory"/>
</dbReference>
<dbReference type="InterPro" id="IPR039426">
    <property type="entry name" value="TonB-dep_rcpt-like"/>
</dbReference>
<feature type="chain" id="PRO_5021757574" evidence="9">
    <location>
        <begin position="21"/>
        <end position="818"/>
    </location>
</feature>
<dbReference type="InterPro" id="IPR037066">
    <property type="entry name" value="Plug_dom_sf"/>
</dbReference>
<dbReference type="Gene3D" id="2.40.170.20">
    <property type="entry name" value="TonB-dependent receptor, beta-barrel domain"/>
    <property type="match status" value="1"/>
</dbReference>
<dbReference type="PANTHER" id="PTHR30069:SF29">
    <property type="entry name" value="HEMOGLOBIN AND HEMOGLOBIN-HAPTOGLOBIN-BINDING PROTEIN 1-RELATED"/>
    <property type="match status" value="1"/>
</dbReference>
<keyword evidence="3 8" id="KW-1134">Transmembrane beta strand</keyword>
<keyword evidence="5 9" id="KW-0732">Signal</keyword>
<comment type="similarity">
    <text evidence="8">Belongs to the TonB-dependent receptor family.</text>
</comment>
<dbReference type="InterPro" id="IPR012910">
    <property type="entry name" value="Plug_dom"/>
</dbReference>
<evidence type="ECO:0000259" key="10">
    <source>
        <dbReference type="Pfam" id="PF07715"/>
    </source>
</evidence>
<dbReference type="GO" id="GO:0015344">
    <property type="term" value="F:siderophore uptake transmembrane transporter activity"/>
    <property type="evidence" value="ECO:0007669"/>
    <property type="project" value="TreeGrafter"/>
</dbReference>
<dbReference type="Pfam" id="PF13620">
    <property type="entry name" value="CarboxypepD_reg"/>
    <property type="match status" value="1"/>
</dbReference>
<dbReference type="Pfam" id="PF14905">
    <property type="entry name" value="OMP_b-brl_3"/>
    <property type="match status" value="1"/>
</dbReference>
<keyword evidence="4 8" id="KW-0812">Transmembrane</keyword>
<protein>
    <submittedName>
        <fullName evidence="12">TonB-dependent receptor</fullName>
    </submittedName>
</protein>
<dbReference type="Pfam" id="PF07715">
    <property type="entry name" value="Plug"/>
    <property type="match status" value="1"/>
</dbReference>
<dbReference type="InterPro" id="IPR041700">
    <property type="entry name" value="OMP_b-brl_3"/>
</dbReference>
<evidence type="ECO:0000256" key="4">
    <source>
        <dbReference type="ARBA" id="ARBA00022692"/>
    </source>
</evidence>
<evidence type="ECO:0000313" key="12">
    <source>
        <dbReference type="EMBL" id="GEO06488.1"/>
    </source>
</evidence>
<evidence type="ECO:0000256" key="7">
    <source>
        <dbReference type="ARBA" id="ARBA00023237"/>
    </source>
</evidence>
<feature type="signal peptide" evidence="9">
    <location>
        <begin position="1"/>
        <end position="20"/>
    </location>
</feature>
<evidence type="ECO:0000259" key="11">
    <source>
        <dbReference type="Pfam" id="PF14905"/>
    </source>
</evidence>
<dbReference type="EMBL" id="BJYS01000037">
    <property type="protein sequence ID" value="GEO06488.1"/>
    <property type="molecule type" value="Genomic_DNA"/>
</dbReference>
<keyword evidence="6 8" id="KW-0472">Membrane</keyword>
<feature type="domain" description="TonB-dependent receptor plug" evidence="10">
    <location>
        <begin position="133"/>
        <end position="219"/>
    </location>
</feature>
<evidence type="ECO:0000256" key="9">
    <source>
        <dbReference type="SAM" id="SignalP"/>
    </source>
</evidence>
<keyword evidence="13" id="KW-1185">Reference proteome</keyword>
<dbReference type="OrthoDB" id="905812at2"/>
<comment type="subcellular location">
    <subcellularLocation>
        <location evidence="1 8">Cell outer membrane</location>
        <topology evidence="1 8">Multi-pass membrane protein</topology>
    </subcellularLocation>
</comment>
<dbReference type="Proteomes" id="UP000321532">
    <property type="component" value="Unassembled WGS sequence"/>
</dbReference>
<evidence type="ECO:0000256" key="3">
    <source>
        <dbReference type="ARBA" id="ARBA00022452"/>
    </source>
</evidence>
<evidence type="ECO:0000256" key="2">
    <source>
        <dbReference type="ARBA" id="ARBA00022448"/>
    </source>
</evidence>
<dbReference type="SUPFAM" id="SSF49464">
    <property type="entry name" value="Carboxypeptidase regulatory domain-like"/>
    <property type="match status" value="1"/>
</dbReference>
<organism evidence="12 13">
    <name type="scientific">Adhaeribacter aerolatus</name>
    <dbReference type="NCBI Taxonomy" id="670289"/>
    <lineage>
        <taxon>Bacteria</taxon>
        <taxon>Pseudomonadati</taxon>
        <taxon>Bacteroidota</taxon>
        <taxon>Cytophagia</taxon>
        <taxon>Cytophagales</taxon>
        <taxon>Hymenobacteraceae</taxon>
        <taxon>Adhaeribacter</taxon>
    </lineage>
</organism>
<evidence type="ECO:0000313" key="13">
    <source>
        <dbReference type="Proteomes" id="UP000321532"/>
    </source>
</evidence>
<dbReference type="Gene3D" id="2.60.40.1120">
    <property type="entry name" value="Carboxypeptidase-like, regulatory domain"/>
    <property type="match status" value="1"/>
</dbReference>
<accession>A0A512B3F0</accession>
<keyword evidence="7 8" id="KW-0998">Cell outer membrane</keyword>
<keyword evidence="2 8" id="KW-0813">Transport</keyword>
<gene>
    <name evidence="12" type="ORF">AAE02nite_41520</name>
</gene>
<reference evidence="12 13" key="1">
    <citation type="submission" date="2019-07" db="EMBL/GenBank/DDBJ databases">
        <title>Whole genome shotgun sequence of Adhaeribacter aerolatus NBRC 106133.</title>
        <authorList>
            <person name="Hosoyama A."/>
            <person name="Uohara A."/>
            <person name="Ohji S."/>
            <person name="Ichikawa N."/>
        </authorList>
    </citation>
    <scope>NUCLEOTIDE SEQUENCE [LARGE SCALE GENOMIC DNA]</scope>
    <source>
        <strain evidence="12 13">NBRC 106133</strain>
    </source>
</reference>